<comment type="catalytic activity">
    <reaction evidence="6">
        <text>L-aspartate + NADP(+) + H2O = oxaloacetate + NH4(+) + NADPH + H(+)</text>
        <dbReference type="Rhea" id="RHEA:11784"/>
        <dbReference type="ChEBI" id="CHEBI:15377"/>
        <dbReference type="ChEBI" id="CHEBI:15378"/>
        <dbReference type="ChEBI" id="CHEBI:16452"/>
        <dbReference type="ChEBI" id="CHEBI:28938"/>
        <dbReference type="ChEBI" id="CHEBI:29991"/>
        <dbReference type="ChEBI" id="CHEBI:57783"/>
        <dbReference type="ChEBI" id="CHEBI:58349"/>
        <dbReference type="EC" id="1.4.1.21"/>
    </reaction>
</comment>
<gene>
    <name evidence="6" type="primary">nadX</name>
    <name evidence="9" type="ORF">SAMN04490244_11227</name>
</gene>
<comment type="catalytic activity">
    <reaction evidence="6">
        <text>L-aspartate + NAD(+) + H2O = oxaloacetate + NH4(+) + NADH + H(+)</text>
        <dbReference type="Rhea" id="RHEA:11788"/>
        <dbReference type="ChEBI" id="CHEBI:15377"/>
        <dbReference type="ChEBI" id="CHEBI:15378"/>
        <dbReference type="ChEBI" id="CHEBI:16452"/>
        <dbReference type="ChEBI" id="CHEBI:28938"/>
        <dbReference type="ChEBI" id="CHEBI:29991"/>
        <dbReference type="ChEBI" id="CHEBI:57540"/>
        <dbReference type="ChEBI" id="CHEBI:57945"/>
        <dbReference type="EC" id="1.4.1.21"/>
    </reaction>
</comment>
<organism evidence="9 10">
    <name type="scientific">Tranquillimonas rosea</name>
    <dbReference type="NCBI Taxonomy" id="641238"/>
    <lineage>
        <taxon>Bacteria</taxon>
        <taxon>Pseudomonadati</taxon>
        <taxon>Pseudomonadota</taxon>
        <taxon>Alphaproteobacteria</taxon>
        <taxon>Rhodobacterales</taxon>
        <taxon>Roseobacteraceae</taxon>
        <taxon>Tranquillimonas</taxon>
    </lineage>
</organism>
<keyword evidence="4 6" id="KW-0560">Oxidoreductase</keyword>
<evidence type="ECO:0000259" key="7">
    <source>
        <dbReference type="Pfam" id="PF01958"/>
    </source>
</evidence>
<feature type="binding site" evidence="6">
    <location>
        <position position="122"/>
    </location>
    <ligand>
        <name>NAD(+)</name>
        <dbReference type="ChEBI" id="CHEBI:57540"/>
    </ligand>
</feature>
<dbReference type="InterPro" id="IPR036291">
    <property type="entry name" value="NAD(P)-bd_dom_sf"/>
</dbReference>
<dbReference type="Pfam" id="PF01958">
    <property type="entry name" value="Asp_DH_C"/>
    <property type="match status" value="1"/>
</dbReference>
<name>A0A1H9WPB1_9RHOB</name>
<dbReference type="GO" id="GO:0050661">
    <property type="term" value="F:NADP binding"/>
    <property type="evidence" value="ECO:0007669"/>
    <property type="project" value="UniProtKB-UniRule"/>
</dbReference>
<reference evidence="9 10" key="1">
    <citation type="submission" date="2016-10" db="EMBL/GenBank/DDBJ databases">
        <authorList>
            <person name="de Groot N.N."/>
        </authorList>
    </citation>
    <scope>NUCLEOTIDE SEQUENCE [LARGE SCALE GENOMIC DNA]</scope>
    <source>
        <strain evidence="9 10">DSM 23042</strain>
    </source>
</reference>
<dbReference type="EC" id="1.4.1.21" evidence="6"/>
<protein>
    <recommendedName>
        <fullName evidence="6">L-aspartate dehydrogenase</fullName>
        <ecNumber evidence="6">1.4.1.21</ecNumber>
    </recommendedName>
</protein>
<dbReference type="OrthoDB" id="8456681at2"/>
<dbReference type="GO" id="GO:0033735">
    <property type="term" value="F:aspartate dehydrogenase [NAD(P)+] activity"/>
    <property type="evidence" value="ECO:0007669"/>
    <property type="project" value="UniProtKB-EC"/>
</dbReference>
<dbReference type="PANTHER" id="PTHR31873:SF6">
    <property type="entry name" value="ASPARTATE DEHYDROGENASE DOMAIN-CONTAINING PROTEIN"/>
    <property type="match status" value="1"/>
</dbReference>
<dbReference type="GO" id="GO:0051287">
    <property type="term" value="F:NAD binding"/>
    <property type="evidence" value="ECO:0007669"/>
    <property type="project" value="UniProtKB-UniRule"/>
</dbReference>
<dbReference type="GO" id="GO:0016639">
    <property type="term" value="F:oxidoreductase activity, acting on the CH-NH2 group of donors, NAD or NADP as acceptor"/>
    <property type="evidence" value="ECO:0007669"/>
    <property type="project" value="UniProtKB-UniRule"/>
</dbReference>
<dbReference type="AlphaFoldDB" id="A0A1H9WPB1"/>
<dbReference type="Pfam" id="PF03447">
    <property type="entry name" value="NAD_binding_3"/>
    <property type="match status" value="1"/>
</dbReference>
<dbReference type="EMBL" id="FOGU01000012">
    <property type="protein sequence ID" value="SES35740.1"/>
    <property type="molecule type" value="Genomic_DNA"/>
</dbReference>
<feature type="binding site" evidence="6">
    <location>
        <position position="188"/>
    </location>
    <ligand>
        <name>NAD(+)</name>
        <dbReference type="ChEBI" id="CHEBI:57540"/>
    </ligand>
</feature>
<dbReference type="Gene3D" id="3.40.50.720">
    <property type="entry name" value="NAD(P)-binding Rossmann-like Domain"/>
    <property type="match status" value="1"/>
</dbReference>
<dbReference type="InterPro" id="IPR020626">
    <property type="entry name" value="Asp_DH_prok"/>
</dbReference>
<sequence>MSLRIAMIGAGAIGRALTARLAVDPEAPQVTDVLLREGRSADGLAGAPRPHRTIDALCEAAPDLVVECAGQAAVAEHVETPLARGIDVVVVSIGAFAEDGLLDRLRGVAKTGGAHVHLCPGAIGGLDALGAAALAGLDRLEYTARKTPAAFRDTPAEARCDLDALTEPFEIFAGSAAEAARLYPKNANVAMTVALAGLGPDRTRVRIIADPNVATNGHEIDARGAFGTLHLDMANAPSPDNPKTSLLTVLGLERVIRNRAATIRM</sequence>
<dbReference type="NCBIfam" id="NF009827">
    <property type="entry name" value="PRK13303.1-2"/>
    <property type="match status" value="1"/>
</dbReference>
<dbReference type="NCBIfam" id="NF009828">
    <property type="entry name" value="PRK13303.1-3"/>
    <property type="match status" value="1"/>
</dbReference>
<comment type="pathway">
    <text evidence="6">Cofactor biosynthesis; NAD(+) biosynthesis; iminoaspartate from L-aspartate (dehydrogenase route): step 1/1.</text>
</comment>
<evidence type="ECO:0000259" key="8">
    <source>
        <dbReference type="Pfam" id="PF03447"/>
    </source>
</evidence>
<dbReference type="SUPFAM" id="SSF55347">
    <property type="entry name" value="Glyceraldehyde-3-phosphate dehydrogenase-like, C-terminal domain"/>
    <property type="match status" value="1"/>
</dbReference>
<dbReference type="InterPro" id="IPR005106">
    <property type="entry name" value="Asp/hSer_DH_NAD-bd"/>
</dbReference>
<feature type="domain" description="Aspartate/homoserine dehydrogenase NAD-binding" evidence="8">
    <location>
        <begin position="9"/>
        <end position="118"/>
    </location>
</feature>
<comment type="similarity">
    <text evidence="1 6">Belongs to the L-aspartate dehydrogenase family.</text>
</comment>
<evidence type="ECO:0000256" key="3">
    <source>
        <dbReference type="ARBA" id="ARBA00022857"/>
    </source>
</evidence>
<dbReference type="UniPathway" id="UPA00253">
    <property type="reaction ID" value="UER00456"/>
</dbReference>
<proteinExistence type="inferred from homology"/>
<dbReference type="InterPro" id="IPR002811">
    <property type="entry name" value="Asp_DH"/>
</dbReference>
<evidence type="ECO:0000313" key="9">
    <source>
        <dbReference type="EMBL" id="SES35740.1"/>
    </source>
</evidence>
<dbReference type="RefSeq" id="WP_092695845.1">
    <property type="nucleotide sequence ID" value="NZ_FOGU01000012.1"/>
</dbReference>
<evidence type="ECO:0000256" key="2">
    <source>
        <dbReference type="ARBA" id="ARBA00022642"/>
    </source>
</evidence>
<dbReference type="PIRSF" id="PIRSF005227">
    <property type="entry name" value="Asp_dh_NAD_syn"/>
    <property type="match status" value="1"/>
</dbReference>
<evidence type="ECO:0000256" key="6">
    <source>
        <dbReference type="HAMAP-Rule" id="MF_01265"/>
    </source>
</evidence>
<feature type="domain" description="Aspartate dehydrogenase" evidence="7">
    <location>
        <begin position="166"/>
        <end position="250"/>
    </location>
</feature>
<dbReference type="PANTHER" id="PTHR31873">
    <property type="entry name" value="L-ASPARTATE DEHYDROGENASE-RELATED"/>
    <property type="match status" value="1"/>
</dbReference>
<keyword evidence="2 6" id="KW-0662">Pyridine nucleotide biosynthesis</keyword>
<evidence type="ECO:0000256" key="5">
    <source>
        <dbReference type="ARBA" id="ARBA00023027"/>
    </source>
</evidence>
<comment type="miscellaneous">
    <text evidence="6">The iminoaspartate product is unstable in aqueous solution and can decompose to oxaloacetate and ammonia.</text>
</comment>
<keyword evidence="5 6" id="KW-0520">NAD</keyword>
<dbReference type="Gene3D" id="3.30.360.10">
    <property type="entry name" value="Dihydrodipicolinate Reductase, domain 2"/>
    <property type="match status" value="1"/>
</dbReference>
<dbReference type="STRING" id="641238.SAMN04490244_11227"/>
<dbReference type="GO" id="GO:0009435">
    <property type="term" value="P:NAD+ biosynthetic process"/>
    <property type="evidence" value="ECO:0007669"/>
    <property type="project" value="UniProtKB-UniRule"/>
</dbReference>
<evidence type="ECO:0000256" key="1">
    <source>
        <dbReference type="ARBA" id="ARBA00008331"/>
    </source>
</evidence>
<evidence type="ECO:0000256" key="4">
    <source>
        <dbReference type="ARBA" id="ARBA00023002"/>
    </source>
</evidence>
<keyword evidence="10" id="KW-1185">Reference proteome</keyword>
<comment type="function">
    <text evidence="6">Specifically catalyzes the NAD or NADP-dependent dehydrogenation of L-aspartate to iminoaspartate.</text>
</comment>
<evidence type="ECO:0000313" key="10">
    <source>
        <dbReference type="Proteomes" id="UP000198885"/>
    </source>
</evidence>
<dbReference type="HAMAP" id="MF_01265">
    <property type="entry name" value="NadX"/>
    <property type="match status" value="1"/>
</dbReference>
<keyword evidence="3 6" id="KW-0521">NADP</keyword>
<dbReference type="InterPro" id="IPR011182">
    <property type="entry name" value="L-Asp_DH"/>
</dbReference>
<feature type="active site" evidence="6">
    <location>
        <position position="218"/>
    </location>
</feature>
<accession>A0A1H9WPB1</accession>
<dbReference type="SUPFAM" id="SSF51735">
    <property type="entry name" value="NAD(P)-binding Rossmann-fold domains"/>
    <property type="match status" value="1"/>
</dbReference>
<dbReference type="Proteomes" id="UP000198885">
    <property type="component" value="Unassembled WGS sequence"/>
</dbReference>